<dbReference type="EMBL" id="LUGG01000019">
    <property type="protein sequence ID" value="OBZ68682.1"/>
    <property type="molecule type" value="Genomic_DNA"/>
</dbReference>
<dbReference type="AlphaFoldDB" id="A0A1C7LVL0"/>
<proteinExistence type="predicted"/>
<accession>A0A1C7LVL0</accession>
<organism evidence="1 2">
    <name type="scientific">Grifola frondosa</name>
    <name type="common">Maitake</name>
    <name type="synonym">Polyporus frondosus</name>
    <dbReference type="NCBI Taxonomy" id="5627"/>
    <lineage>
        <taxon>Eukaryota</taxon>
        <taxon>Fungi</taxon>
        <taxon>Dikarya</taxon>
        <taxon>Basidiomycota</taxon>
        <taxon>Agaricomycotina</taxon>
        <taxon>Agaricomycetes</taxon>
        <taxon>Polyporales</taxon>
        <taxon>Grifolaceae</taxon>
        <taxon>Grifola</taxon>
    </lineage>
</organism>
<dbReference type="Proteomes" id="UP000092993">
    <property type="component" value="Unassembled WGS sequence"/>
</dbReference>
<comment type="caution">
    <text evidence="1">The sequence shown here is derived from an EMBL/GenBank/DDBJ whole genome shotgun (WGS) entry which is preliminary data.</text>
</comment>
<name>A0A1C7LVL0_GRIFR</name>
<sequence>MSSWISTKLQNLSSQLRSGYNYNTYPGRRLHSDLTFGYSQENFIGQLPAVVDRASVSPGSIDLPNQIVFAFLTLLRVKLPACLRSWMHAVAMIPIVLPDWVILLTSALHGDMSRCPFGLRLHVLLLTRVCARKDTGPLPLNLDASGHGSLRA</sequence>
<evidence type="ECO:0000313" key="1">
    <source>
        <dbReference type="EMBL" id="OBZ68682.1"/>
    </source>
</evidence>
<evidence type="ECO:0000313" key="2">
    <source>
        <dbReference type="Proteomes" id="UP000092993"/>
    </source>
</evidence>
<protein>
    <submittedName>
        <fullName evidence="1">Uncharacterized protein</fullName>
    </submittedName>
</protein>
<reference evidence="1 2" key="1">
    <citation type="submission" date="2016-03" db="EMBL/GenBank/DDBJ databases">
        <title>Whole genome sequencing of Grifola frondosa 9006-11.</title>
        <authorList>
            <person name="Min B."/>
            <person name="Park H."/>
            <person name="Kim J.-G."/>
            <person name="Cho H."/>
            <person name="Oh Y.-L."/>
            <person name="Kong W.-S."/>
            <person name="Choi I.-G."/>
        </authorList>
    </citation>
    <scope>NUCLEOTIDE SEQUENCE [LARGE SCALE GENOMIC DNA]</scope>
    <source>
        <strain evidence="1 2">9006-11</strain>
    </source>
</reference>
<keyword evidence="2" id="KW-1185">Reference proteome</keyword>
<gene>
    <name evidence="1" type="ORF">A0H81_11014</name>
</gene>